<gene>
    <name evidence="1" type="ORF">RMAR00112_LOCUS32666</name>
    <name evidence="2" type="ORF">RMAR00112_LOCUS32672</name>
</gene>
<accession>A0A7S3EMS1</accession>
<organism evidence="2">
    <name type="scientific">Rhodosorus marinus</name>
    <dbReference type="NCBI Taxonomy" id="101924"/>
    <lineage>
        <taxon>Eukaryota</taxon>
        <taxon>Rhodophyta</taxon>
        <taxon>Stylonematophyceae</taxon>
        <taxon>Stylonematales</taxon>
        <taxon>Stylonemataceae</taxon>
        <taxon>Rhodosorus</taxon>
    </lineage>
</organism>
<reference evidence="2" key="1">
    <citation type="submission" date="2021-01" db="EMBL/GenBank/DDBJ databases">
        <authorList>
            <person name="Corre E."/>
            <person name="Pelletier E."/>
            <person name="Niang G."/>
            <person name="Scheremetjew M."/>
            <person name="Finn R."/>
            <person name="Kale V."/>
            <person name="Holt S."/>
            <person name="Cochrane G."/>
            <person name="Meng A."/>
            <person name="Brown T."/>
            <person name="Cohen L."/>
        </authorList>
    </citation>
    <scope>NUCLEOTIDE SEQUENCE</scope>
    <source>
        <strain evidence="2">CCMP 769</strain>
    </source>
</reference>
<dbReference type="AlphaFoldDB" id="A0A7S3EMS1"/>
<evidence type="ECO:0000313" key="1">
    <source>
        <dbReference type="EMBL" id="CAE0064594.1"/>
    </source>
</evidence>
<dbReference type="EMBL" id="HBHW01042306">
    <property type="protein sequence ID" value="CAE0064594.1"/>
    <property type="molecule type" value="Transcribed_RNA"/>
</dbReference>
<sequence>MIRKFMLISGASGLLLYKTSFEIESSDRIQQPDGKSGLVAGLITALIDFSQKQIQVPFTHMKFETLALHVVDMMVFVSRSQQQRVICCLESDSEDDERFGRLVASELLFAFVDEYAEKLADMSARAENYEALFQEFSSKIYFIMENLATPIMRDLEEKEGVKYAILLKPSMSEYDYNILSAVWYPVRHPNHTVVLAEVQSFLNVAADIMSDSSSSMVSAKLGKNILIRKLEKATLVVVCRSAASYKARLPDIERCISSLRHVFGLLDFLKGT</sequence>
<name>A0A7S3EMS1_9RHOD</name>
<protein>
    <submittedName>
        <fullName evidence="2">Uncharacterized protein</fullName>
    </submittedName>
</protein>
<evidence type="ECO:0000313" key="2">
    <source>
        <dbReference type="EMBL" id="CAE0064600.1"/>
    </source>
</evidence>
<dbReference type="EMBL" id="HBHW01042312">
    <property type="protein sequence ID" value="CAE0064600.1"/>
    <property type="molecule type" value="Transcribed_RNA"/>
</dbReference>
<proteinExistence type="predicted"/>